<sequence>MKVVMVARDTAPSSAFKLVAEKLAGEVKTYLAGGGKSVLLPIEEIASSIRDADVLLSGMSSAPELVKEEIVAISAAHDANVPVVLYADTHNSVRRPHFESVRNKVSAMFVVSKKEAEDARKFFALSEDRIILSGNPLVENAHFPKTTREEVRKRFGVRDDEKIILSSGYKFPSITLPTLIALVDAAAILEKRAPGLNLFVFASLHPGDDAWVADKSVYNRILDYFLNCKDVADLNNLRIKVTCSKAEKAEDKATTAELLPATDLLVTTLSTSDEEAACQRIPAIEFFTGLAMSRMEKNFSTRKWEKCEQGVAAAVYYDTGELALLIENILSNGVSPSMRLAQETHYPKPPYQGYAVDKIIEGLKRIAKN</sequence>
<dbReference type="Proteomes" id="UP000034736">
    <property type="component" value="Unassembled WGS sequence"/>
</dbReference>
<evidence type="ECO:0008006" key="3">
    <source>
        <dbReference type="Google" id="ProtNLM"/>
    </source>
</evidence>
<proteinExistence type="predicted"/>
<evidence type="ECO:0000313" key="2">
    <source>
        <dbReference type="Proteomes" id="UP000034736"/>
    </source>
</evidence>
<reference evidence="1 2" key="1">
    <citation type="journal article" date="2015" name="Nature">
        <title>rRNA introns, odd ribosomes, and small enigmatic genomes across a large radiation of phyla.</title>
        <authorList>
            <person name="Brown C.T."/>
            <person name="Hug L.A."/>
            <person name="Thomas B.C."/>
            <person name="Sharon I."/>
            <person name="Castelle C.J."/>
            <person name="Singh A."/>
            <person name="Wilkins M.J."/>
            <person name="Williams K.H."/>
            <person name="Banfield J.F."/>
        </authorList>
    </citation>
    <scope>NUCLEOTIDE SEQUENCE [LARGE SCALE GENOMIC DNA]</scope>
</reference>
<dbReference type="Gene3D" id="3.40.50.2000">
    <property type="entry name" value="Glycogen Phosphorylase B"/>
    <property type="match status" value="2"/>
</dbReference>
<gene>
    <name evidence="1" type="ORF">UW30_C0006G0034</name>
</gene>
<protein>
    <recommendedName>
        <fullName evidence="3">UDP-N-acetylglucosamine 2-epimerase</fullName>
    </recommendedName>
</protein>
<evidence type="ECO:0000313" key="1">
    <source>
        <dbReference type="EMBL" id="KKT41607.1"/>
    </source>
</evidence>
<organism evidence="1 2">
    <name type="scientific">Candidatus Giovannonibacteria bacterium GW2011_GWA2_44_13b</name>
    <dbReference type="NCBI Taxonomy" id="1618647"/>
    <lineage>
        <taxon>Bacteria</taxon>
        <taxon>Candidatus Giovannoniibacteriota</taxon>
    </lineage>
</organism>
<name>A0A0G1JC91_9BACT</name>
<accession>A0A0G1JC91</accession>
<dbReference type="SUPFAM" id="SSF53756">
    <property type="entry name" value="UDP-Glycosyltransferase/glycogen phosphorylase"/>
    <property type="match status" value="1"/>
</dbReference>
<dbReference type="STRING" id="1618647.UW30_C0006G0034"/>
<dbReference type="EMBL" id="LCHU01000006">
    <property type="protein sequence ID" value="KKT41607.1"/>
    <property type="molecule type" value="Genomic_DNA"/>
</dbReference>
<comment type="caution">
    <text evidence="1">The sequence shown here is derived from an EMBL/GenBank/DDBJ whole genome shotgun (WGS) entry which is preliminary data.</text>
</comment>
<dbReference type="AlphaFoldDB" id="A0A0G1JC91"/>